<organism evidence="7 8">
    <name type="scientific">Actinomycetospora flava</name>
    <dbReference type="NCBI Taxonomy" id="3129232"/>
    <lineage>
        <taxon>Bacteria</taxon>
        <taxon>Bacillati</taxon>
        <taxon>Actinomycetota</taxon>
        <taxon>Actinomycetes</taxon>
        <taxon>Pseudonocardiales</taxon>
        <taxon>Pseudonocardiaceae</taxon>
        <taxon>Actinomycetospora</taxon>
    </lineage>
</organism>
<dbReference type="Gene3D" id="1.10.10.60">
    <property type="entry name" value="Homeodomain-like"/>
    <property type="match status" value="1"/>
</dbReference>
<dbReference type="SUPFAM" id="SSF48498">
    <property type="entry name" value="Tetracyclin repressor-like, C-terminal domain"/>
    <property type="match status" value="1"/>
</dbReference>
<evidence type="ECO:0000256" key="1">
    <source>
        <dbReference type="ARBA" id="ARBA00023015"/>
    </source>
</evidence>
<dbReference type="PROSITE" id="PS50977">
    <property type="entry name" value="HTH_TETR_2"/>
    <property type="match status" value="1"/>
</dbReference>
<reference evidence="7 8" key="1">
    <citation type="submission" date="2024-03" db="EMBL/GenBank/DDBJ databases">
        <title>Actinomycetospora sp. OC33-EN07, a novel actinomycete isolated from wild orchid (Aerides multiflora).</title>
        <authorList>
            <person name="Suriyachadkun C."/>
        </authorList>
    </citation>
    <scope>NUCLEOTIDE SEQUENCE [LARGE SCALE GENOMIC DNA]</scope>
    <source>
        <strain evidence="7 8">OC33-EN07</strain>
    </source>
</reference>
<comment type="caution">
    <text evidence="7">The sequence shown here is derived from an EMBL/GenBank/DDBJ whole genome shotgun (WGS) entry which is preliminary data.</text>
</comment>
<dbReference type="InterPro" id="IPR036271">
    <property type="entry name" value="Tet_transcr_reg_TetR-rel_C_sf"/>
</dbReference>
<gene>
    <name evidence="7" type="ORF">WCD58_27930</name>
</gene>
<feature type="domain" description="HTH tetR-type" evidence="6">
    <location>
        <begin position="16"/>
        <end position="76"/>
    </location>
</feature>
<evidence type="ECO:0000256" key="2">
    <source>
        <dbReference type="ARBA" id="ARBA00023125"/>
    </source>
</evidence>
<evidence type="ECO:0000256" key="3">
    <source>
        <dbReference type="ARBA" id="ARBA00023163"/>
    </source>
</evidence>
<evidence type="ECO:0000313" key="8">
    <source>
        <dbReference type="Proteomes" id="UP001369736"/>
    </source>
</evidence>
<keyword evidence="3" id="KW-0804">Transcription</keyword>
<feature type="region of interest" description="Disordered" evidence="5">
    <location>
        <begin position="1"/>
        <end position="20"/>
    </location>
</feature>
<dbReference type="PRINTS" id="PR00455">
    <property type="entry name" value="HTHTETR"/>
</dbReference>
<dbReference type="PANTHER" id="PTHR30055:SF234">
    <property type="entry name" value="HTH-TYPE TRANSCRIPTIONAL REGULATOR BETI"/>
    <property type="match status" value="1"/>
</dbReference>
<dbReference type="InterPro" id="IPR041490">
    <property type="entry name" value="KstR2_TetR_C"/>
</dbReference>
<dbReference type="Pfam" id="PF00440">
    <property type="entry name" value="TetR_N"/>
    <property type="match status" value="1"/>
</dbReference>
<sequence length="217" mass="23472">MSEATAISQGRPGPGDQGRSAVLDAAAKTFARRGYAGSSMDDIADELGSTKGRVYHYYRSKARVLEDILLLGARTLHEAVAPVASRPGLAPAARLEEMAVEHALVLMRQNDVQAVTLHTIHLVTGRASEPGEANPFRYIVEARDAYEELWRTVMADGVVAGAFAAPDPDLAVRAVLGALNWSTVWYRPSPHDTDDRTRRLAEGLASYAVRGVLRHDG</sequence>
<keyword evidence="1" id="KW-0805">Transcription regulation</keyword>
<evidence type="ECO:0000259" key="6">
    <source>
        <dbReference type="PROSITE" id="PS50977"/>
    </source>
</evidence>
<dbReference type="SUPFAM" id="SSF46689">
    <property type="entry name" value="Homeodomain-like"/>
    <property type="match status" value="1"/>
</dbReference>
<dbReference type="InterPro" id="IPR009057">
    <property type="entry name" value="Homeodomain-like_sf"/>
</dbReference>
<dbReference type="InterPro" id="IPR001647">
    <property type="entry name" value="HTH_TetR"/>
</dbReference>
<dbReference type="Pfam" id="PF17932">
    <property type="entry name" value="TetR_C_24"/>
    <property type="match status" value="1"/>
</dbReference>
<dbReference type="Gene3D" id="1.10.357.10">
    <property type="entry name" value="Tetracycline Repressor, domain 2"/>
    <property type="match status" value="1"/>
</dbReference>
<keyword evidence="8" id="KW-1185">Reference proteome</keyword>
<dbReference type="EMBL" id="JBBEGM010000015">
    <property type="protein sequence ID" value="MEJ2865018.1"/>
    <property type="molecule type" value="Genomic_DNA"/>
</dbReference>
<dbReference type="Proteomes" id="UP001369736">
    <property type="component" value="Unassembled WGS sequence"/>
</dbReference>
<proteinExistence type="predicted"/>
<protein>
    <submittedName>
        <fullName evidence="7">TetR/AcrR family transcriptional regulator</fullName>
    </submittedName>
</protein>
<keyword evidence="2 4" id="KW-0238">DNA-binding</keyword>
<dbReference type="RefSeq" id="WP_337706389.1">
    <property type="nucleotide sequence ID" value="NZ_JBBEGM010000015.1"/>
</dbReference>
<accession>A0ABU8MDK6</accession>
<name>A0ABU8MDK6_9PSEU</name>
<dbReference type="InterPro" id="IPR050109">
    <property type="entry name" value="HTH-type_TetR-like_transc_reg"/>
</dbReference>
<dbReference type="PANTHER" id="PTHR30055">
    <property type="entry name" value="HTH-TYPE TRANSCRIPTIONAL REGULATOR RUTR"/>
    <property type="match status" value="1"/>
</dbReference>
<evidence type="ECO:0000256" key="5">
    <source>
        <dbReference type="SAM" id="MobiDB-lite"/>
    </source>
</evidence>
<evidence type="ECO:0000256" key="4">
    <source>
        <dbReference type="PROSITE-ProRule" id="PRU00335"/>
    </source>
</evidence>
<evidence type="ECO:0000313" key="7">
    <source>
        <dbReference type="EMBL" id="MEJ2865018.1"/>
    </source>
</evidence>
<feature type="DNA-binding region" description="H-T-H motif" evidence="4">
    <location>
        <begin position="39"/>
        <end position="58"/>
    </location>
</feature>